<dbReference type="Gene3D" id="3.10.450.50">
    <property type="match status" value="1"/>
</dbReference>
<dbReference type="Pfam" id="PF14534">
    <property type="entry name" value="DUF4440"/>
    <property type="match status" value="1"/>
</dbReference>
<keyword evidence="1" id="KW-0732">Signal</keyword>
<dbReference type="InterPro" id="IPR032710">
    <property type="entry name" value="NTF2-like_dom_sf"/>
</dbReference>
<feature type="chain" id="PRO_5046902680" evidence="1">
    <location>
        <begin position="19"/>
        <end position="302"/>
    </location>
</feature>
<dbReference type="Proteomes" id="UP001239462">
    <property type="component" value="Unassembled WGS sequence"/>
</dbReference>
<evidence type="ECO:0000313" key="3">
    <source>
        <dbReference type="EMBL" id="MDM4018249.1"/>
    </source>
</evidence>
<accession>A0ABT7PP21</accession>
<evidence type="ECO:0000313" key="4">
    <source>
        <dbReference type="Proteomes" id="UP001239462"/>
    </source>
</evidence>
<feature type="signal peptide" evidence="1">
    <location>
        <begin position="1"/>
        <end position="18"/>
    </location>
</feature>
<reference evidence="3 4" key="1">
    <citation type="submission" date="2023-06" db="EMBL/GenBank/DDBJ databases">
        <title>Roseiconus lacunae JC819 isolated from Gulf of Mannar region, Tamil Nadu.</title>
        <authorList>
            <person name="Pk S."/>
            <person name="Ch S."/>
            <person name="Ch V.R."/>
        </authorList>
    </citation>
    <scope>NUCLEOTIDE SEQUENCE [LARGE SCALE GENOMIC DNA]</scope>
    <source>
        <strain evidence="3 4">JC819</strain>
    </source>
</reference>
<comment type="caution">
    <text evidence="3">The sequence shown here is derived from an EMBL/GenBank/DDBJ whole genome shotgun (WGS) entry which is preliminary data.</text>
</comment>
<dbReference type="InterPro" id="IPR027843">
    <property type="entry name" value="DUF4440"/>
</dbReference>
<sequence length="302" mass="33567">MKLLTIVFSLALCCTAFGQDSPSSQDAEEAAIGKAVKAYVDAYNRGDAKSLAALWSPEAVYTNPGTQEQVVGREAIEQQFASIFQENQDTALAVSSKRIQFMSPTVALESGVATVTPPGQEPEETEYSAVYVKRDGNWLLDRVSEKLTPTTGPNYERLKELGWIIGTWVDEDDHARIETRYRWTANRNFICQMYSLTIGDQIEHSGMQLIGWDPTRRKIKSWVFDSAGGVGEAIWSKRDGAWYIYNSGTLPSGSKTSATNVITYVDDNRFTWQSMSRIADGELLPNVDEVVVVRQQSAAQPK</sequence>
<dbReference type="EMBL" id="JASZZN010000020">
    <property type="protein sequence ID" value="MDM4018249.1"/>
    <property type="molecule type" value="Genomic_DNA"/>
</dbReference>
<protein>
    <submittedName>
        <fullName evidence="3">SgcJ/EcaC family oxidoreductase</fullName>
    </submittedName>
</protein>
<evidence type="ECO:0000256" key="1">
    <source>
        <dbReference type="SAM" id="SignalP"/>
    </source>
</evidence>
<dbReference type="NCBIfam" id="TIGR02246">
    <property type="entry name" value="SgcJ/EcaC family oxidoreductase"/>
    <property type="match status" value="1"/>
</dbReference>
<keyword evidence="4" id="KW-1185">Reference proteome</keyword>
<organism evidence="3 4">
    <name type="scientific">Roseiconus lacunae</name>
    <dbReference type="NCBI Taxonomy" id="2605694"/>
    <lineage>
        <taxon>Bacteria</taxon>
        <taxon>Pseudomonadati</taxon>
        <taxon>Planctomycetota</taxon>
        <taxon>Planctomycetia</taxon>
        <taxon>Pirellulales</taxon>
        <taxon>Pirellulaceae</taxon>
        <taxon>Roseiconus</taxon>
    </lineage>
</organism>
<dbReference type="InterPro" id="IPR011944">
    <property type="entry name" value="Steroid_delta5-4_isomerase"/>
</dbReference>
<name>A0ABT7PP21_9BACT</name>
<dbReference type="RefSeq" id="WP_230775381.1">
    <property type="nucleotide sequence ID" value="NZ_JAJMQV010000070.1"/>
</dbReference>
<evidence type="ECO:0000259" key="2">
    <source>
        <dbReference type="Pfam" id="PF14534"/>
    </source>
</evidence>
<gene>
    <name evidence="3" type="ORF">QTN89_22555</name>
</gene>
<feature type="domain" description="DUF4440" evidence="2">
    <location>
        <begin position="34"/>
        <end position="140"/>
    </location>
</feature>
<proteinExistence type="predicted"/>
<dbReference type="SUPFAM" id="SSF54427">
    <property type="entry name" value="NTF2-like"/>
    <property type="match status" value="1"/>
</dbReference>